<reference evidence="1 2" key="1">
    <citation type="submission" date="2018-03" db="EMBL/GenBank/DDBJ databases">
        <title>Defining the species Micromonospora saelicesensis and Micromonospora noduli under the framework of genomics.</title>
        <authorList>
            <person name="Riesco R."/>
            <person name="Trujillo M.E."/>
        </authorList>
    </citation>
    <scope>NUCLEOTIDE SEQUENCE [LARGE SCALE GENOMIC DNA]</scope>
    <source>
        <strain evidence="1 2">PSN13</strain>
    </source>
</reference>
<dbReference type="EMBL" id="PYAG01000041">
    <property type="protein sequence ID" value="RAO26463.1"/>
    <property type="molecule type" value="Genomic_DNA"/>
</dbReference>
<organism evidence="1 2">
    <name type="scientific">Micromonospora saelicesensis</name>
    <dbReference type="NCBI Taxonomy" id="285676"/>
    <lineage>
        <taxon>Bacteria</taxon>
        <taxon>Bacillati</taxon>
        <taxon>Actinomycetota</taxon>
        <taxon>Actinomycetes</taxon>
        <taxon>Micromonosporales</taxon>
        <taxon>Micromonosporaceae</taxon>
        <taxon>Micromonospora</taxon>
    </lineage>
</organism>
<dbReference type="AlphaFoldDB" id="A0A328NJR9"/>
<dbReference type="Proteomes" id="UP000249419">
    <property type="component" value="Unassembled WGS sequence"/>
</dbReference>
<evidence type="ECO:0000313" key="2">
    <source>
        <dbReference type="Proteomes" id="UP000249419"/>
    </source>
</evidence>
<comment type="caution">
    <text evidence="1">The sequence shown here is derived from an EMBL/GenBank/DDBJ whole genome shotgun (WGS) entry which is preliminary data.</text>
</comment>
<evidence type="ECO:0000313" key="1">
    <source>
        <dbReference type="EMBL" id="RAO26463.1"/>
    </source>
</evidence>
<gene>
    <name evidence="1" type="ORF">PSN13_06491</name>
</gene>
<name>A0A328NJR9_9ACTN</name>
<accession>A0A328NJR9</accession>
<protein>
    <recommendedName>
        <fullName evidence="3">Minor tail protein</fullName>
    </recommendedName>
</protein>
<evidence type="ECO:0008006" key="3">
    <source>
        <dbReference type="Google" id="ProtNLM"/>
    </source>
</evidence>
<dbReference type="RefSeq" id="WP_112678845.1">
    <property type="nucleotide sequence ID" value="NZ_PYAG01000041.1"/>
</dbReference>
<sequence>MASYSSDDLTPVLAAQPAAGAGYRQGIVREWNPNTAENVVEVGGALITNMPVLNTNEVLLLAPGDVVGILTSGPSWCILGRLTVPGTPAAATALNAIRTKSVTTPAYETRTSAIWGDLTTVGPVVTDVVVGPSGRCLVFISSTITLLTTSGGGEMACEITGATNPPLGDTPPALAWYGPAGTGPTMTRLVLVEGLNPGAHTFTAKYSALDLGVGGSVRFGGRNLTVIPL</sequence>
<proteinExistence type="predicted"/>